<dbReference type="GeneID" id="17289392"/>
<dbReference type="KEGG" id="gtt:GUITHDRAFT_121183"/>
<reference evidence="2 4" key="1">
    <citation type="journal article" date="2012" name="Nature">
        <title>Algal genomes reveal evolutionary mosaicism and the fate of nucleomorphs.</title>
        <authorList>
            <consortium name="DOE Joint Genome Institute"/>
            <person name="Curtis B.A."/>
            <person name="Tanifuji G."/>
            <person name="Burki F."/>
            <person name="Gruber A."/>
            <person name="Irimia M."/>
            <person name="Maruyama S."/>
            <person name="Arias M.C."/>
            <person name="Ball S.G."/>
            <person name="Gile G.H."/>
            <person name="Hirakawa Y."/>
            <person name="Hopkins J.F."/>
            <person name="Kuo A."/>
            <person name="Rensing S.A."/>
            <person name="Schmutz J."/>
            <person name="Symeonidi A."/>
            <person name="Elias M."/>
            <person name="Eveleigh R.J."/>
            <person name="Herman E.K."/>
            <person name="Klute M.J."/>
            <person name="Nakayama T."/>
            <person name="Obornik M."/>
            <person name="Reyes-Prieto A."/>
            <person name="Armbrust E.V."/>
            <person name="Aves S.J."/>
            <person name="Beiko R.G."/>
            <person name="Coutinho P."/>
            <person name="Dacks J.B."/>
            <person name="Durnford D.G."/>
            <person name="Fast N.M."/>
            <person name="Green B.R."/>
            <person name="Grisdale C.J."/>
            <person name="Hempel F."/>
            <person name="Henrissat B."/>
            <person name="Hoppner M.P."/>
            <person name="Ishida K."/>
            <person name="Kim E."/>
            <person name="Koreny L."/>
            <person name="Kroth P.G."/>
            <person name="Liu Y."/>
            <person name="Malik S.B."/>
            <person name="Maier U.G."/>
            <person name="McRose D."/>
            <person name="Mock T."/>
            <person name="Neilson J.A."/>
            <person name="Onodera N.T."/>
            <person name="Poole A.M."/>
            <person name="Pritham E.J."/>
            <person name="Richards T.A."/>
            <person name="Rocap G."/>
            <person name="Roy S.W."/>
            <person name="Sarai C."/>
            <person name="Schaack S."/>
            <person name="Shirato S."/>
            <person name="Slamovits C.H."/>
            <person name="Spencer D.F."/>
            <person name="Suzuki S."/>
            <person name="Worden A.Z."/>
            <person name="Zauner S."/>
            <person name="Barry K."/>
            <person name="Bell C."/>
            <person name="Bharti A.K."/>
            <person name="Crow J.A."/>
            <person name="Grimwood J."/>
            <person name="Kramer R."/>
            <person name="Lindquist E."/>
            <person name="Lucas S."/>
            <person name="Salamov A."/>
            <person name="McFadden G.I."/>
            <person name="Lane C.E."/>
            <person name="Keeling P.J."/>
            <person name="Gray M.W."/>
            <person name="Grigoriev I.V."/>
            <person name="Archibald J.M."/>
        </authorList>
    </citation>
    <scope>NUCLEOTIDE SEQUENCE</scope>
    <source>
        <strain evidence="2 4">CCMP2712</strain>
    </source>
</reference>
<dbReference type="HOGENOM" id="CLU_418254_0_0_1"/>
<dbReference type="SUPFAM" id="SSF56219">
    <property type="entry name" value="DNase I-like"/>
    <property type="match status" value="1"/>
</dbReference>
<dbReference type="EnsemblProtists" id="EKX32662">
    <property type="protein sequence ID" value="EKX32662"/>
    <property type="gene ID" value="GUITHDRAFT_121183"/>
</dbReference>
<reference evidence="4" key="2">
    <citation type="submission" date="2012-11" db="EMBL/GenBank/DDBJ databases">
        <authorList>
            <person name="Kuo A."/>
            <person name="Curtis B.A."/>
            <person name="Tanifuji G."/>
            <person name="Burki F."/>
            <person name="Gruber A."/>
            <person name="Irimia M."/>
            <person name="Maruyama S."/>
            <person name="Arias M.C."/>
            <person name="Ball S.G."/>
            <person name="Gile G.H."/>
            <person name="Hirakawa Y."/>
            <person name="Hopkins J.F."/>
            <person name="Rensing S.A."/>
            <person name="Schmutz J."/>
            <person name="Symeonidi A."/>
            <person name="Elias M."/>
            <person name="Eveleigh R.J."/>
            <person name="Herman E.K."/>
            <person name="Klute M.J."/>
            <person name="Nakayama T."/>
            <person name="Obornik M."/>
            <person name="Reyes-Prieto A."/>
            <person name="Armbrust E.V."/>
            <person name="Aves S.J."/>
            <person name="Beiko R.G."/>
            <person name="Coutinho P."/>
            <person name="Dacks J.B."/>
            <person name="Durnford D.G."/>
            <person name="Fast N.M."/>
            <person name="Green B.R."/>
            <person name="Grisdale C."/>
            <person name="Hempe F."/>
            <person name="Henrissat B."/>
            <person name="Hoppner M.P."/>
            <person name="Ishida K.-I."/>
            <person name="Kim E."/>
            <person name="Koreny L."/>
            <person name="Kroth P.G."/>
            <person name="Liu Y."/>
            <person name="Malik S.-B."/>
            <person name="Maier U.G."/>
            <person name="McRose D."/>
            <person name="Mock T."/>
            <person name="Neilson J.A."/>
            <person name="Onodera N.T."/>
            <person name="Poole A.M."/>
            <person name="Pritham E.J."/>
            <person name="Richards T.A."/>
            <person name="Rocap G."/>
            <person name="Roy S.W."/>
            <person name="Sarai C."/>
            <person name="Schaack S."/>
            <person name="Shirato S."/>
            <person name="Slamovits C.H."/>
            <person name="Spencer D.F."/>
            <person name="Suzuki S."/>
            <person name="Worden A.Z."/>
            <person name="Zauner S."/>
            <person name="Barry K."/>
            <person name="Bell C."/>
            <person name="Bharti A.K."/>
            <person name="Crow J.A."/>
            <person name="Grimwood J."/>
            <person name="Kramer R."/>
            <person name="Lindquist E."/>
            <person name="Lucas S."/>
            <person name="Salamov A."/>
            <person name="McFadden G.I."/>
            <person name="Lane C.E."/>
            <person name="Keeling P.J."/>
            <person name="Gray M.W."/>
            <person name="Grigoriev I.V."/>
            <person name="Archibald J.M."/>
        </authorList>
    </citation>
    <scope>NUCLEOTIDE SEQUENCE</scope>
    <source>
        <strain evidence="4">CCMP2712</strain>
    </source>
</reference>
<reference evidence="3" key="3">
    <citation type="submission" date="2016-03" db="UniProtKB">
        <authorList>
            <consortium name="EnsemblProtists"/>
        </authorList>
    </citation>
    <scope>IDENTIFICATION</scope>
</reference>
<dbReference type="RefSeq" id="XP_005819642.1">
    <property type="nucleotide sequence ID" value="XM_005819585.1"/>
</dbReference>
<evidence type="ECO:0000256" key="1">
    <source>
        <dbReference type="SAM" id="MobiDB-lite"/>
    </source>
</evidence>
<keyword evidence="4" id="KW-1185">Reference proteome</keyword>
<proteinExistence type="predicted"/>
<organism evidence="2">
    <name type="scientific">Guillardia theta (strain CCMP2712)</name>
    <name type="common">Cryptophyte</name>
    <dbReference type="NCBI Taxonomy" id="905079"/>
    <lineage>
        <taxon>Eukaryota</taxon>
        <taxon>Cryptophyceae</taxon>
        <taxon>Pyrenomonadales</taxon>
        <taxon>Geminigeraceae</taxon>
        <taxon>Guillardia</taxon>
    </lineage>
</organism>
<dbReference type="PaxDb" id="55529-EKX32662"/>
<dbReference type="Proteomes" id="UP000011087">
    <property type="component" value="Unassembled WGS sequence"/>
</dbReference>
<evidence type="ECO:0008006" key="5">
    <source>
        <dbReference type="Google" id="ProtNLM"/>
    </source>
</evidence>
<sequence length="656" mass="74688">MRTERSEQPSWVEMHRKDNTPGNIISQNVNGCSQFVLKHILGYLIETYQPSVVMLQEVLVGGRRKEIALRTMIKKEWGCYRVFITKGTGGGRKGKSDLRLMTLAHADLAPRPPLPWHFAMEEEREVSQKRIQVLHVGRKKETIVLANVHFPIASEGRDRDNMWKALSQMLKMDPNIKLSIVGGDFNASRKLAEICTRVGYGINSNVHRADEEMERNLNELGRYQMVTCEKMSRSSSHFTFSTWYKQGHHQAKLDHVFALHHSSRTVSLISETAEDCIIGAAVDHRALVVNVTALDDKGEQFIPTVEMLTQRKDRDAILRRKKRVVEIEKISGRLGVEWAMALDEKIQAAQALQQDCDIINLITTALPIKEIPLRTSGGKRYSSKIQMDLKRKIKQLRKDLRSASEITDYIDRAHRESSINAELRETMIKFKEICTEQDQQTFLKACEERRRRLGTIGSKESQNAMGKKSDYKPKAPMSSQLPEKCHPNTIELTSWSDLQPALQRSELEYLQDLDPLMEAFLQNSSKESSKTFWNAKHQTLLHVEVLGAGNQTSKKLSLTVAPAHLIVQIIRKLLPQPGGWRLEGYKNIEQFLPMRLASELEDETHTATFFAVNGCTTNGTCAKAECQTRGRLIPLYDKVSIIHLRPTTGIQLSHEH</sequence>
<evidence type="ECO:0000313" key="4">
    <source>
        <dbReference type="Proteomes" id="UP000011087"/>
    </source>
</evidence>
<dbReference type="Gene3D" id="3.60.10.10">
    <property type="entry name" value="Endonuclease/exonuclease/phosphatase"/>
    <property type="match status" value="1"/>
</dbReference>
<dbReference type="InterPro" id="IPR036691">
    <property type="entry name" value="Endo/exonu/phosph_ase_sf"/>
</dbReference>
<evidence type="ECO:0000313" key="3">
    <source>
        <dbReference type="EnsemblProtists" id="EKX32662"/>
    </source>
</evidence>
<accession>L1I977</accession>
<protein>
    <recommendedName>
        <fullName evidence="5">Endonuclease/exonuclease/phosphatase domain-containing protein</fullName>
    </recommendedName>
</protein>
<dbReference type="EMBL" id="JH993178">
    <property type="protein sequence ID" value="EKX32662.1"/>
    <property type="molecule type" value="Genomic_DNA"/>
</dbReference>
<feature type="region of interest" description="Disordered" evidence="1">
    <location>
        <begin position="458"/>
        <end position="482"/>
    </location>
</feature>
<gene>
    <name evidence="2" type="ORF">GUITHDRAFT_121183</name>
</gene>
<evidence type="ECO:0000313" key="2">
    <source>
        <dbReference type="EMBL" id="EKX32662.1"/>
    </source>
</evidence>
<name>L1I977_GUITC</name>
<dbReference type="AlphaFoldDB" id="L1I977"/>